<keyword evidence="2" id="KW-1185">Reference proteome</keyword>
<name>A0ACD3RQH7_LARCR</name>
<comment type="caution">
    <text evidence="1">The sequence shown here is derived from an EMBL/GenBank/DDBJ whole genome shotgun (WGS) entry which is preliminary data.</text>
</comment>
<sequence length="95" mass="10637">MAWGSVGLWNEGRNETGGGSGDRCICDAFLPSSTFPIKDLVVVEQTSVEITHKLELEMGKLEEYETKLTVYAEKIIKLTVEIEKIEKNPDNYNEG</sequence>
<gene>
    <name evidence="1" type="ORF">E3U43_015538</name>
</gene>
<organism evidence="1 2">
    <name type="scientific">Larimichthys crocea</name>
    <name type="common">Large yellow croaker</name>
    <name type="synonym">Pseudosciaena crocea</name>
    <dbReference type="NCBI Taxonomy" id="215358"/>
    <lineage>
        <taxon>Eukaryota</taxon>
        <taxon>Metazoa</taxon>
        <taxon>Chordata</taxon>
        <taxon>Craniata</taxon>
        <taxon>Vertebrata</taxon>
        <taxon>Euteleostomi</taxon>
        <taxon>Actinopterygii</taxon>
        <taxon>Neopterygii</taxon>
        <taxon>Teleostei</taxon>
        <taxon>Neoteleostei</taxon>
        <taxon>Acanthomorphata</taxon>
        <taxon>Eupercaria</taxon>
        <taxon>Sciaenidae</taxon>
        <taxon>Larimichthys</taxon>
    </lineage>
</organism>
<proteinExistence type="predicted"/>
<evidence type="ECO:0000313" key="2">
    <source>
        <dbReference type="Proteomes" id="UP000793456"/>
    </source>
</evidence>
<evidence type="ECO:0000313" key="1">
    <source>
        <dbReference type="EMBL" id="TMS21565.1"/>
    </source>
</evidence>
<dbReference type="Proteomes" id="UP000793456">
    <property type="component" value="Chromosome III"/>
</dbReference>
<reference evidence="1" key="1">
    <citation type="submission" date="2018-11" db="EMBL/GenBank/DDBJ databases">
        <title>The sequence and de novo assembly of Larimichthys crocea genome using PacBio and Hi-C technologies.</title>
        <authorList>
            <person name="Xu P."/>
            <person name="Chen B."/>
            <person name="Zhou Z."/>
            <person name="Ke Q."/>
            <person name="Wu Y."/>
            <person name="Bai H."/>
            <person name="Pu F."/>
        </authorList>
    </citation>
    <scope>NUCLEOTIDE SEQUENCE</scope>
    <source>
        <tissue evidence="1">Muscle</tissue>
    </source>
</reference>
<accession>A0ACD3RQH7</accession>
<protein>
    <submittedName>
        <fullName evidence="1">Uncharacterized protein</fullName>
    </submittedName>
</protein>
<dbReference type="EMBL" id="CM011676">
    <property type="protein sequence ID" value="TMS21565.1"/>
    <property type="molecule type" value="Genomic_DNA"/>
</dbReference>